<protein>
    <submittedName>
        <fullName evidence="1">Putative secreted protein</fullName>
    </submittedName>
</protein>
<organism evidence="1">
    <name type="scientific">Ixodes ricinus</name>
    <name type="common">Common tick</name>
    <name type="synonym">Acarus ricinus</name>
    <dbReference type="NCBI Taxonomy" id="34613"/>
    <lineage>
        <taxon>Eukaryota</taxon>
        <taxon>Metazoa</taxon>
        <taxon>Ecdysozoa</taxon>
        <taxon>Arthropoda</taxon>
        <taxon>Chelicerata</taxon>
        <taxon>Arachnida</taxon>
        <taxon>Acari</taxon>
        <taxon>Parasitiformes</taxon>
        <taxon>Ixodida</taxon>
        <taxon>Ixodoidea</taxon>
        <taxon>Ixodidae</taxon>
        <taxon>Ixodinae</taxon>
        <taxon>Ixodes</taxon>
    </lineage>
</organism>
<dbReference type="AlphaFoldDB" id="A0A6B0UIJ5"/>
<accession>A0A6B0UIJ5</accession>
<name>A0A6B0UIJ5_IXORI</name>
<proteinExistence type="predicted"/>
<sequence>MTWTRSSGPPAQSKRSAILLLWTTTSQPLTPKPLPTSWPFWETRRRMRMSQKRLQQPLSLEQWPHWMCCRATSTAKATLQPRRACRCCRRNSSWQKVRVCACRS</sequence>
<evidence type="ECO:0000313" key="1">
    <source>
        <dbReference type="EMBL" id="MXU88813.1"/>
    </source>
</evidence>
<dbReference type="EMBL" id="GIFC01006730">
    <property type="protein sequence ID" value="MXU88813.1"/>
    <property type="molecule type" value="Transcribed_RNA"/>
</dbReference>
<reference evidence="1" key="1">
    <citation type="submission" date="2019-12" db="EMBL/GenBank/DDBJ databases">
        <title>An insight into the sialome of adult female Ixodes ricinus ticks feeding for 6 days.</title>
        <authorList>
            <person name="Perner J."/>
            <person name="Ribeiro J.M.C."/>
        </authorList>
    </citation>
    <scope>NUCLEOTIDE SEQUENCE</scope>
    <source>
        <strain evidence="1">Semi-engorged</strain>
        <tissue evidence="1">Salivary glands</tissue>
    </source>
</reference>